<sequence>MDFSRIPRLRRYTIIKRVRGKGGGHSKDIEVLQMSPFYFLSFLSRCTATPPARLAYPRSATANGPGRAGCTTEKRDLQLHLTGAERRSDSPRY</sequence>
<gene>
    <name evidence="1" type="ORF">EVAR_56895_1</name>
</gene>
<proteinExistence type="predicted"/>
<comment type="caution">
    <text evidence="1">The sequence shown here is derived from an EMBL/GenBank/DDBJ whole genome shotgun (WGS) entry which is preliminary data.</text>
</comment>
<evidence type="ECO:0000313" key="2">
    <source>
        <dbReference type="Proteomes" id="UP000299102"/>
    </source>
</evidence>
<organism evidence="1 2">
    <name type="scientific">Eumeta variegata</name>
    <name type="common">Bagworm moth</name>
    <name type="synonym">Eumeta japonica</name>
    <dbReference type="NCBI Taxonomy" id="151549"/>
    <lineage>
        <taxon>Eukaryota</taxon>
        <taxon>Metazoa</taxon>
        <taxon>Ecdysozoa</taxon>
        <taxon>Arthropoda</taxon>
        <taxon>Hexapoda</taxon>
        <taxon>Insecta</taxon>
        <taxon>Pterygota</taxon>
        <taxon>Neoptera</taxon>
        <taxon>Endopterygota</taxon>
        <taxon>Lepidoptera</taxon>
        <taxon>Glossata</taxon>
        <taxon>Ditrysia</taxon>
        <taxon>Tineoidea</taxon>
        <taxon>Psychidae</taxon>
        <taxon>Oiketicinae</taxon>
        <taxon>Eumeta</taxon>
    </lineage>
</organism>
<accession>A0A4C1ZKW8</accession>
<evidence type="ECO:0000313" key="1">
    <source>
        <dbReference type="EMBL" id="GBP88418.1"/>
    </source>
</evidence>
<dbReference type="Proteomes" id="UP000299102">
    <property type="component" value="Unassembled WGS sequence"/>
</dbReference>
<protein>
    <submittedName>
        <fullName evidence="1">Uncharacterized protein</fullName>
    </submittedName>
</protein>
<reference evidence="1 2" key="1">
    <citation type="journal article" date="2019" name="Commun. Biol.">
        <title>The bagworm genome reveals a unique fibroin gene that provides high tensile strength.</title>
        <authorList>
            <person name="Kono N."/>
            <person name="Nakamura H."/>
            <person name="Ohtoshi R."/>
            <person name="Tomita M."/>
            <person name="Numata K."/>
            <person name="Arakawa K."/>
        </authorList>
    </citation>
    <scope>NUCLEOTIDE SEQUENCE [LARGE SCALE GENOMIC DNA]</scope>
</reference>
<dbReference type="EMBL" id="BGZK01001931">
    <property type="protein sequence ID" value="GBP88418.1"/>
    <property type="molecule type" value="Genomic_DNA"/>
</dbReference>
<dbReference type="AlphaFoldDB" id="A0A4C1ZKW8"/>
<name>A0A4C1ZKW8_EUMVA</name>
<keyword evidence="2" id="KW-1185">Reference proteome</keyword>